<protein>
    <submittedName>
        <fullName evidence="1">Uncharacterized protein</fullName>
    </submittedName>
</protein>
<sequence>MSKKPDSYIEERDTGLDTLLSLHGTTFEFGDDGYWVKFEAWLVAPNKHRPHGINYSLTLHDRYNKRVIGFDNAHAPQRKPKGYIGRKVEWDHEHKTETVQEYDFKTPAQLLVDFWNVVEKVTSK</sequence>
<dbReference type="InterPro" id="IPR045397">
    <property type="entry name" value="TumE-like"/>
</dbReference>
<dbReference type="EMBL" id="SRSD01000008">
    <property type="protein sequence ID" value="KAA0889803.1"/>
    <property type="molecule type" value="Genomic_DNA"/>
</dbReference>
<accession>A0A5A9XB27</accession>
<reference evidence="1 2" key="1">
    <citation type="submission" date="2019-04" db="EMBL/GenBank/DDBJ databases">
        <title>Geobacter ruber sp. nov., ferric-reducing bacteria isolated from paddy soil.</title>
        <authorList>
            <person name="Xu Z."/>
            <person name="Masuda Y."/>
            <person name="Itoh H."/>
            <person name="Senoo K."/>
        </authorList>
    </citation>
    <scope>NUCLEOTIDE SEQUENCE [LARGE SCALE GENOMIC DNA]</scope>
    <source>
        <strain evidence="1 2">Red88</strain>
    </source>
</reference>
<dbReference type="OrthoDB" id="7451512at2"/>
<keyword evidence="2" id="KW-1185">Reference proteome</keyword>
<organism evidence="1 2">
    <name type="scientific">Oryzomonas rubra</name>
    <dbReference type="NCBI Taxonomy" id="2509454"/>
    <lineage>
        <taxon>Bacteria</taxon>
        <taxon>Pseudomonadati</taxon>
        <taxon>Thermodesulfobacteriota</taxon>
        <taxon>Desulfuromonadia</taxon>
        <taxon>Geobacterales</taxon>
        <taxon>Geobacteraceae</taxon>
        <taxon>Oryzomonas</taxon>
    </lineage>
</organism>
<evidence type="ECO:0000313" key="1">
    <source>
        <dbReference type="EMBL" id="KAA0889803.1"/>
    </source>
</evidence>
<dbReference type="Proteomes" id="UP000324298">
    <property type="component" value="Unassembled WGS sequence"/>
</dbReference>
<dbReference type="Pfam" id="PF20126">
    <property type="entry name" value="TumE"/>
    <property type="match status" value="1"/>
</dbReference>
<dbReference type="RefSeq" id="WP_149308391.1">
    <property type="nucleotide sequence ID" value="NZ_SRSD01000008.1"/>
</dbReference>
<name>A0A5A9XB27_9BACT</name>
<gene>
    <name evidence="1" type="ORF">ET418_13600</name>
</gene>
<comment type="caution">
    <text evidence="1">The sequence shown here is derived from an EMBL/GenBank/DDBJ whole genome shotgun (WGS) entry which is preliminary data.</text>
</comment>
<proteinExistence type="predicted"/>
<evidence type="ECO:0000313" key="2">
    <source>
        <dbReference type="Proteomes" id="UP000324298"/>
    </source>
</evidence>
<dbReference type="AlphaFoldDB" id="A0A5A9XB27"/>